<evidence type="ECO:0000313" key="4">
    <source>
        <dbReference type="Proteomes" id="UP000661607"/>
    </source>
</evidence>
<reference evidence="3 4" key="1">
    <citation type="submission" date="2020-10" db="EMBL/GenBank/DDBJ databases">
        <title>Sequencing the genomes of 1000 actinobacteria strains.</title>
        <authorList>
            <person name="Klenk H.-P."/>
        </authorList>
    </citation>
    <scope>NUCLEOTIDE SEQUENCE [LARGE SCALE GENOMIC DNA]</scope>
    <source>
        <strain evidence="3 4">DSM 43748</strain>
    </source>
</reference>
<organism evidence="3 4">
    <name type="scientific">Nonomuraea africana</name>
    <dbReference type="NCBI Taxonomy" id="46171"/>
    <lineage>
        <taxon>Bacteria</taxon>
        <taxon>Bacillati</taxon>
        <taxon>Actinomycetota</taxon>
        <taxon>Actinomycetes</taxon>
        <taxon>Streptosporangiales</taxon>
        <taxon>Streptosporangiaceae</taxon>
        <taxon>Nonomuraea</taxon>
    </lineage>
</organism>
<evidence type="ECO:0000313" key="3">
    <source>
        <dbReference type="EMBL" id="MBE1565514.1"/>
    </source>
</evidence>
<feature type="compositionally biased region" description="Acidic residues" evidence="1">
    <location>
        <begin position="244"/>
        <end position="260"/>
    </location>
</feature>
<proteinExistence type="predicted"/>
<feature type="region of interest" description="Disordered" evidence="1">
    <location>
        <begin position="235"/>
        <end position="260"/>
    </location>
</feature>
<keyword evidence="4" id="KW-1185">Reference proteome</keyword>
<evidence type="ECO:0000256" key="2">
    <source>
        <dbReference type="SAM" id="SignalP"/>
    </source>
</evidence>
<gene>
    <name evidence="3" type="ORF">H4W81_008293</name>
</gene>
<feature type="signal peptide" evidence="2">
    <location>
        <begin position="1"/>
        <end position="24"/>
    </location>
</feature>
<dbReference type="Proteomes" id="UP000661607">
    <property type="component" value="Unassembled WGS sequence"/>
</dbReference>
<keyword evidence="2" id="KW-0732">Signal</keyword>
<dbReference type="RefSeq" id="WP_192779707.1">
    <property type="nucleotide sequence ID" value="NZ_BAAASY010000016.1"/>
</dbReference>
<protein>
    <recommendedName>
        <fullName evidence="5">LppX_LprAFG lipoprotein</fullName>
    </recommendedName>
</protein>
<dbReference type="EMBL" id="JADBEF010000001">
    <property type="protein sequence ID" value="MBE1565514.1"/>
    <property type="molecule type" value="Genomic_DNA"/>
</dbReference>
<sequence length="260" mass="28256">MKHVAIGLALTTGVALITAVPAQAAPKADPVKALIAQLVPGKGVRMSETRKSAKNGKTYAIAHEKGKIAFSRRGIAATDKSEKIRPLRKMDADEAAFFQPSREIVVGKTVYRSGGIWTDELPDGKRWLRIKGFGPSSSNSPIEVLDPQHLRVLLAHATFRRDGTAGGVTTTCRLEGLAEANCPYKDFPKISWTLWFDSRGLVTRLVSRHVVHDTALSAHVDVRYTGWGSTVVIDPPPADQVWDPQEEADTPADPLDESTS</sequence>
<feature type="chain" id="PRO_5046501459" description="LppX_LprAFG lipoprotein" evidence="2">
    <location>
        <begin position="25"/>
        <end position="260"/>
    </location>
</feature>
<accession>A0ABR9KTZ7</accession>
<evidence type="ECO:0000256" key="1">
    <source>
        <dbReference type="SAM" id="MobiDB-lite"/>
    </source>
</evidence>
<evidence type="ECO:0008006" key="5">
    <source>
        <dbReference type="Google" id="ProtNLM"/>
    </source>
</evidence>
<comment type="caution">
    <text evidence="3">The sequence shown here is derived from an EMBL/GenBank/DDBJ whole genome shotgun (WGS) entry which is preliminary data.</text>
</comment>
<name>A0ABR9KTZ7_9ACTN</name>